<dbReference type="Pfam" id="PF03747">
    <property type="entry name" value="ADP_ribosyl_GH"/>
    <property type="match status" value="1"/>
</dbReference>
<name>A0A3M0BSL0_9AQUI</name>
<protein>
    <submittedName>
        <fullName evidence="4">ADP-ribosylglycohydrolase</fullName>
    </submittedName>
</protein>
<reference evidence="4 5" key="1">
    <citation type="submission" date="2018-10" db="EMBL/GenBank/DDBJ databases">
        <title>Genomic Encyclopedia of Archaeal and Bacterial Type Strains, Phase II (KMG-II): from individual species to whole genera.</title>
        <authorList>
            <person name="Goeker M."/>
        </authorList>
    </citation>
    <scope>NUCLEOTIDE SEQUENCE [LARGE SCALE GENOMIC DNA]</scope>
    <source>
        <strain evidence="4 5">VM1</strain>
    </source>
</reference>
<dbReference type="RefSeq" id="WP_121922590.1">
    <property type="nucleotide sequence ID" value="NZ_REFO01000010.1"/>
</dbReference>
<feature type="binding site" evidence="3">
    <location>
        <position position="59"/>
    </location>
    <ligand>
        <name>Mg(2+)</name>
        <dbReference type="ChEBI" id="CHEBI:18420"/>
        <label>1</label>
    </ligand>
</feature>
<gene>
    <name evidence="4" type="ORF">CLV39_0457</name>
</gene>
<dbReference type="InterPro" id="IPR005502">
    <property type="entry name" value="Ribosyl_crysJ1"/>
</dbReference>
<dbReference type="PANTHER" id="PTHR16222:SF24">
    <property type="entry name" value="ADP-RIBOSYLHYDROLASE ARH3"/>
    <property type="match status" value="1"/>
</dbReference>
<comment type="caution">
    <text evidence="4">The sequence shown here is derived from an EMBL/GenBank/DDBJ whole genome shotgun (WGS) entry which is preliminary data.</text>
</comment>
<dbReference type="AlphaFoldDB" id="A0A3M0BSL0"/>
<dbReference type="Gene3D" id="1.10.4080.10">
    <property type="entry name" value="ADP-ribosylation/Crystallin J1"/>
    <property type="match status" value="1"/>
</dbReference>
<keyword evidence="5" id="KW-1185">Reference proteome</keyword>
<feature type="binding site" evidence="3">
    <location>
        <position position="270"/>
    </location>
    <ligand>
        <name>Mg(2+)</name>
        <dbReference type="ChEBI" id="CHEBI:18420"/>
        <label>1</label>
    </ligand>
</feature>
<sequence>MKNRFVGALLGAAIGDSMGMCVEELPIDEVILHYGNKISDLEKPHPSSPASFLREGETSSEFEIVKMIATSLVEKGRLDIRDIIERYIKWEEKEEIHNYADPHFLVAIEALKEGKDISKGGFSIEGALPAIPIGMYHYTNPALAVEGTKAVVMLTHRHEIVLDVASAMAVSIGEILEGKFYLEDEYHYFLELLKTFVSQRDTIKYLEKVENLLKEDASYEEAINELGNGSFALEAFSQALFIFLKTPSQTETVIINAANSYGNYGGDTDSIALIAGAFAGAYNGEESIPEKWKKSLKEYKKIVELGKKLYHVAPHN</sequence>
<keyword evidence="3" id="KW-0479">Metal-binding</keyword>
<feature type="binding site" evidence="3">
    <location>
        <position position="267"/>
    </location>
    <ligand>
        <name>Mg(2+)</name>
        <dbReference type="ChEBI" id="CHEBI:18420"/>
        <label>1</label>
    </ligand>
</feature>
<evidence type="ECO:0000313" key="4">
    <source>
        <dbReference type="EMBL" id="RMA97828.1"/>
    </source>
</evidence>
<comment type="similarity">
    <text evidence="1">Belongs to the ADP-ribosylglycohydrolase family.</text>
</comment>
<keyword evidence="2 4" id="KW-0378">Hydrolase</keyword>
<dbReference type="OrthoDB" id="9798107at2"/>
<dbReference type="Proteomes" id="UP000280842">
    <property type="component" value="Unassembled WGS sequence"/>
</dbReference>
<dbReference type="GO" id="GO:0016787">
    <property type="term" value="F:hydrolase activity"/>
    <property type="evidence" value="ECO:0007669"/>
    <property type="project" value="UniProtKB-KW"/>
</dbReference>
<keyword evidence="3" id="KW-0460">Magnesium</keyword>
<dbReference type="InterPro" id="IPR036705">
    <property type="entry name" value="Ribosyl_crysJ1_sf"/>
</dbReference>
<dbReference type="PANTHER" id="PTHR16222">
    <property type="entry name" value="ADP-RIBOSYLGLYCOHYDROLASE"/>
    <property type="match status" value="1"/>
</dbReference>
<accession>A0A3M0BSL0</accession>
<evidence type="ECO:0000256" key="3">
    <source>
        <dbReference type="PIRSR" id="PIRSR605502-1"/>
    </source>
</evidence>
<evidence type="ECO:0000256" key="2">
    <source>
        <dbReference type="ARBA" id="ARBA00022801"/>
    </source>
</evidence>
<feature type="binding site" evidence="3">
    <location>
        <position position="269"/>
    </location>
    <ligand>
        <name>Mg(2+)</name>
        <dbReference type="ChEBI" id="CHEBI:18420"/>
        <label>1</label>
    </ligand>
</feature>
<evidence type="ECO:0000256" key="1">
    <source>
        <dbReference type="ARBA" id="ARBA00010702"/>
    </source>
</evidence>
<organism evidence="4 5">
    <name type="scientific">Hydrogenothermus marinus</name>
    <dbReference type="NCBI Taxonomy" id="133270"/>
    <lineage>
        <taxon>Bacteria</taxon>
        <taxon>Pseudomonadati</taxon>
        <taxon>Aquificota</taxon>
        <taxon>Aquificia</taxon>
        <taxon>Aquificales</taxon>
        <taxon>Hydrogenothermaceae</taxon>
        <taxon>Hydrogenothermus</taxon>
    </lineage>
</organism>
<evidence type="ECO:0000313" key="5">
    <source>
        <dbReference type="Proteomes" id="UP000280842"/>
    </source>
</evidence>
<proteinExistence type="inferred from homology"/>
<dbReference type="EMBL" id="REFO01000010">
    <property type="protein sequence ID" value="RMA97828.1"/>
    <property type="molecule type" value="Genomic_DNA"/>
</dbReference>
<dbReference type="InterPro" id="IPR050792">
    <property type="entry name" value="ADP-ribosylglycohydrolase"/>
</dbReference>
<dbReference type="SUPFAM" id="SSF101478">
    <property type="entry name" value="ADP-ribosylglycohydrolase"/>
    <property type="match status" value="1"/>
</dbReference>
<dbReference type="GO" id="GO:0046872">
    <property type="term" value="F:metal ion binding"/>
    <property type="evidence" value="ECO:0007669"/>
    <property type="project" value="UniProtKB-KW"/>
</dbReference>
<comment type="cofactor">
    <cofactor evidence="3">
        <name>Mg(2+)</name>
        <dbReference type="ChEBI" id="CHEBI:18420"/>
    </cofactor>
    <text evidence="3">Binds 2 magnesium ions per subunit.</text>
</comment>